<dbReference type="GO" id="GO:0009436">
    <property type="term" value="P:glyoxylate catabolic process"/>
    <property type="evidence" value="ECO:0007669"/>
    <property type="project" value="TreeGrafter"/>
</dbReference>
<comment type="catalytic activity">
    <reaction evidence="24">
        <text>2-oxopentanoate + N(omega),N(omega)-dimethyl-L-arginine = 5-(3,3-dimethylguanidino)-2-oxopentanoate + L-2-aminopentanoate</text>
        <dbReference type="Rhea" id="RHEA:77359"/>
        <dbReference type="ChEBI" id="CHEBI:28644"/>
        <dbReference type="ChEBI" id="CHEBI:58326"/>
        <dbReference type="ChEBI" id="CHEBI:58441"/>
        <dbReference type="ChEBI" id="CHEBI:197301"/>
    </reaction>
</comment>
<evidence type="ECO:0000256" key="4">
    <source>
        <dbReference type="ARBA" id="ARBA00011881"/>
    </source>
</evidence>
<dbReference type="InterPro" id="IPR005814">
    <property type="entry name" value="Aminotrans_3"/>
</dbReference>
<comment type="catalytic activity">
    <reaction evidence="8">
        <text>glyoxylate + L-alanine = glycine + pyruvate</text>
        <dbReference type="Rhea" id="RHEA:24248"/>
        <dbReference type="ChEBI" id="CHEBI:15361"/>
        <dbReference type="ChEBI" id="CHEBI:36655"/>
        <dbReference type="ChEBI" id="CHEBI:57305"/>
        <dbReference type="ChEBI" id="CHEBI:57972"/>
        <dbReference type="EC" id="2.6.1.44"/>
    </reaction>
    <physiologicalReaction direction="left-to-right" evidence="8">
        <dbReference type="Rhea" id="RHEA:24249"/>
    </physiologicalReaction>
</comment>
<evidence type="ECO:0000256" key="34">
    <source>
        <dbReference type="ARBA" id="ARBA00049480"/>
    </source>
</evidence>
<dbReference type="InterPro" id="IPR015422">
    <property type="entry name" value="PyrdxlP-dep_Trfase_small"/>
</dbReference>
<dbReference type="Gene3D" id="3.90.1150.10">
    <property type="entry name" value="Aspartate Aminotransferase, domain 1"/>
    <property type="match status" value="1"/>
</dbReference>
<evidence type="ECO:0000256" key="30">
    <source>
        <dbReference type="ARBA" id="ARBA00048500"/>
    </source>
</evidence>
<evidence type="ECO:0000256" key="7">
    <source>
        <dbReference type="ARBA" id="ARBA00022679"/>
    </source>
</evidence>
<evidence type="ECO:0000256" key="10">
    <source>
        <dbReference type="ARBA" id="ARBA00039862"/>
    </source>
</evidence>
<evidence type="ECO:0000256" key="9">
    <source>
        <dbReference type="ARBA" id="ARBA00039130"/>
    </source>
</evidence>
<evidence type="ECO:0000256" key="25">
    <source>
        <dbReference type="ARBA" id="ARBA00044055"/>
    </source>
</evidence>
<dbReference type="GO" id="GO:0030170">
    <property type="term" value="F:pyridoxal phosphate binding"/>
    <property type="evidence" value="ECO:0007669"/>
    <property type="project" value="InterPro"/>
</dbReference>
<evidence type="ECO:0000256" key="27">
    <source>
        <dbReference type="ARBA" id="ARBA00044258"/>
    </source>
</evidence>
<dbReference type="EC" id="2.6.1.44" evidence="5"/>
<comment type="catalytic activity">
    <reaction evidence="18">
        <text>N(omega),N(omega)-dimethyl-L-arginine + oxaloacetate = 5-(3,3-dimethylguanidino)-2-oxopentanoate + L-aspartate</text>
        <dbReference type="Rhea" id="RHEA:77343"/>
        <dbReference type="ChEBI" id="CHEBI:16452"/>
        <dbReference type="ChEBI" id="CHEBI:29991"/>
        <dbReference type="ChEBI" id="CHEBI:58326"/>
        <dbReference type="ChEBI" id="CHEBI:197301"/>
    </reaction>
</comment>
<dbReference type="GO" id="GO:0005739">
    <property type="term" value="C:mitochondrion"/>
    <property type="evidence" value="ECO:0007669"/>
    <property type="project" value="UniProtKB-SubCell"/>
</dbReference>
<comment type="similarity">
    <text evidence="3">Belongs to the class-III pyridoxal-phosphate-dependent aminotransferase family.</text>
</comment>
<comment type="catalytic activity">
    <reaction evidence="28">
        <text>N(omega),N(omega)-dimethyl-L-arginine + glyoxylate = 5-(3,3-dimethylguanidino)-2-oxopentanoate + glycine</text>
        <dbReference type="Rhea" id="RHEA:77311"/>
        <dbReference type="ChEBI" id="CHEBI:36655"/>
        <dbReference type="ChEBI" id="CHEBI:57305"/>
        <dbReference type="ChEBI" id="CHEBI:58326"/>
        <dbReference type="ChEBI" id="CHEBI:197301"/>
    </reaction>
</comment>
<evidence type="ECO:0000256" key="1">
    <source>
        <dbReference type="ARBA" id="ARBA00001933"/>
    </source>
</evidence>
<sequence length="227" mass="25806">MFSKRAVLNQIRPRATLLGLQHVRRSFAACSGPLLQKTSPLDPGLEMPKCDYEPQPYQGITFEHAKEVRKSNLNPALFTYYKNPVFICKGRMQWLWDSDGKRYLDMFAGLVTVSVGHCHPRVTEAAKKQLDNLWHTTNIYYHPTIHEYAELMASKFPGNLKVGIKGLGYLRLTDLLGAMCRIGRVRILFKRHSDLSTAFCAASFHDFHPKVLLSLSTVLLQGVSWVN</sequence>
<comment type="catalytic activity">
    <reaction evidence="31">
        <text>N(omega),N(omega)-dimethyl-L-arginine + 2-oxobutanoate = 5-(3,3-dimethylguanidino)-2-oxopentanoate + (2S)-2-aminobutanoate</text>
        <dbReference type="Rhea" id="RHEA:77351"/>
        <dbReference type="ChEBI" id="CHEBI:16763"/>
        <dbReference type="ChEBI" id="CHEBI:58326"/>
        <dbReference type="ChEBI" id="CHEBI:74359"/>
        <dbReference type="ChEBI" id="CHEBI:197301"/>
    </reaction>
</comment>
<evidence type="ECO:0000256" key="23">
    <source>
        <dbReference type="ARBA" id="ARBA00043825"/>
    </source>
</evidence>
<dbReference type="Proteomes" id="UP001163046">
    <property type="component" value="Unassembled WGS sequence"/>
</dbReference>
<accession>A0A9X0D0E6</accession>
<protein>
    <recommendedName>
        <fullName evidence="10">Alanine--glyoxylate aminotransferase 2, mitochondrial</fullName>
        <ecNumber evidence="25">2.6.1.18</ecNumber>
        <ecNumber evidence="9">2.6.1.40</ecNumber>
        <ecNumber evidence="5">2.6.1.44</ecNumber>
    </recommendedName>
    <alternativeName>
        <fullName evidence="11">(R)-3-amino-2-methylpropionate--pyruvate transaminase</fullName>
    </alternativeName>
    <alternativeName>
        <fullName evidence="13">Beta-ALAAT II</fullName>
    </alternativeName>
    <alternativeName>
        <fullName evidence="14">Beta-alanine-pyruvate aminotransferase</fullName>
    </alternativeName>
    <alternativeName>
        <fullName evidence="27">D-3-aminoisobutyrate-pyruvate aminotransferase</fullName>
    </alternativeName>
    <alternativeName>
        <fullName evidence="12">D-AIBAT</fullName>
    </alternativeName>
    <alternativeName>
        <fullName evidence="26">D-beta-aminoisobutyrate-pyruvate aminotransferase</fullName>
    </alternativeName>
</protein>
<keyword evidence="7 36" id="KW-0808">Transferase</keyword>
<evidence type="ECO:0000256" key="6">
    <source>
        <dbReference type="ARBA" id="ARBA00022576"/>
    </source>
</evidence>
<comment type="subunit">
    <text evidence="4">Homotetramer.</text>
</comment>
<gene>
    <name evidence="36" type="primary">AGXT2_3</name>
    <name evidence="36" type="ORF">OS493_036701</name>
</gene>
<evidence type="ECO:0000256" key="8">
    <source>
        <dbReference type="ARBA" id="ARBA00033660"/>
    </source>
</evidence>
<dbReference type="GO" id="GO:0019481">
    <property type="term" value="P:L-alanine catabolic process, by transamination"/>
    <property type="evidence" value="ECO:0007669"/>
    <property type="project" value="TreeGrafter"/>
</dbReference>
<comment type="catalytic activity">
    <reaction evidence="19">
        <text>2-oxobutanoate + L-alanine = (2S)-2-aminobutanoate + pyruvate</text>
        <dbReference type="Rhea" id="RHEA:77355"/>
        <dbReference type="ChEBI" id="CHEBI:15361"/>
        <dbReference type="ChEBI" id="CHEBI:16763"/>
        <dbReference type="ChEBI" id="CHEBI:57972"/>
        <dbReference type="ChEBI" id="CHEBI:74359"/>
        <dbReference type="EC" id="2.6.1.44"/>
    </reaction>
</comment>
<evidence type="ECO:0000256" key="16">
    <source>
        <dbReference type="ARBA" id="ARBA00043679"/>
    </source>
</evidence>
<evidence type="ECO:0000313" key="37">
    <source>
        <dbReference type="Proteomes" id="UP001163046"/>
    </source>
</evidence>
<dbReference type="SUPFAM" id="SSF53383">
    <property type="entry name" value="PLP-dependent transferases"/>
    <property type="match status" value="1"/>
</dbReference>
<comment type="caution">
    <text evidence="36">The sequence shown here is derived from an EMBL/GenBank/DDBJ whole genome shotgun (WGS) entry which is preliminary data.</text>
</comment>
<dbReference type="AlphaFoldDB" id="A0A9X0D0E6"/>
<evidence type="ECO:0000256" key="33">
    <source>
        <dbReference type="ARBA" id="ARBA00048916"/>
    </source>
</evidence>
<evidence type="ECO:0000256" key="31">
    <source>
        <dbReference type="ARBA" id="ARBA00048560"/>
    </source>
</evidence>
<evidence type="ECO:0000313" key="36">
    <source>
        <dbReference type="EMBL" id="KAJ7382151.1"/>
    </source>
</evidence>
<evidence type="ECO:0000256" key="3">
    <source>
        <dbReference type="ARBA" id="ARBA00008954"/>
    </source>
</evidence>
<comment type="function">
    <text evidence="35">Multifunctional aminotransferase with a broad substrate specificity. Catalyzes the conversion of glyoxylate to glycine using alanine as the amino donor. Catalyzes metabolism of not L- but the D-isomer of D-beta-aminoisobutyric acid to generate 2-methyl-3-oxopropanoate and alanine. Catalyzes the transfer of the amino group from beta-alanine to pyruvate to yield L-alanine and 3-oxopropanoate. Can metabolize NG-monomethyl-L-arginine (NMMA), asymmetric NG,NG-dimethyl-L-arginine (ADMA) and symmetric NG,N'G-dimethyl-L-arginine (SDMA). ADMA is a potent inhibitor of nitric-oxide (NO) synthase, and this activity provides mechanism through which the kidney regulates blood pressure.</text>
</comment>
<name>A0A9X0D0E6_9CNID</name>
<dbReference type="EC" id="2.6.1.18" evidence="25"/>
<evidence type="ECO:0000256" key="12">
    <source>
        <dbReference type="ARBA" id="ARBA00041845"/>
    </source>
</evidence>
<comment type="catalytic activity">
    <reaction evidence="20">
        <text>N(omega)-methyl-L-arginine + pyruvate = 5-(3-methylguanidino)-2-oxopentanoate + L-alanine</text>
        <dbReference type="Rhea" id="RHEA:77319"/>
        <dbReference type="ChEBI" id="CHEBI:15361"/>
        <dbReference type="ChEBI" id="CHEBI:57972"/>
        <dbReference type="ChEBI" id="CHEBI:114953"/>
        <dbReference type="ChEBI" id="CHEBI:197314"/>
    </reaction>
</comment>
<comment type="catalytic activity">
    <reaction evidence="34">
        <text>N(omega),N('omega)-dimethyl-L-arginine + glyoxylate = 5-(3,3'-dimethylguanidino)-2-oxopentanoate + glycine</text>
        <dbReference type="Rhea" id="RHEA:77315"/>
        <dbReference type="ChEBI" id="CHEBI:36655"/>
        <dbReference type="ChEBI" id="CHEBI:57305"/>
        <dbReference type="ChEBI" id="CHEBI:197308"/>
        <dbReference type="ChEBI" id="CHEBI:197310"/>
    </reaction>
</comment>
<dbReference type="PANTHER" id="PTHR45688">
    <property type="match status" value="1"/>
</dbReference>
<evidence type="ECO:0000256" key="13">
    <source>
        <dbReference type="ARBA" id="ARBA00042611"/>
    </source>
</evidence>
<dbReference type="Pfam" id="PF00202">
    <property type="entry name" value="Aminotran_3"/>
    <property type="match status" value="1"/>
</dbReference>
<dbReference type="PANTHER" id="PTHR45688:SF3">
    <property type="entry name" value="ALANINE--GLYOXYLATE AMINOTRANSFERASE 2, MITOCHONDRIAL"/>
    <property type="match status" value="1"/>
</dbReference>
<evidence type="ECO:0000256" key="22">
    <source>
        <dbReference type="ARBA" id="ARBA00043798"/>
    </source>
</evidence>
<comment type="catalytic activity">
    <reaction evidence="29">
        <text>L-ornithine + glyoxylate = 5-amino-2-oxopentanoate + glycine</text>
        <dbReference type="Rhea" id="RHEA:77331"/>
        <dbReference type="ChEBI" id="CHEBI:36655"/>
        <dbReference type="ChEBI" id="CHEBI:46911"/>
        <dbReference type="ChEBI" id="CHEBI:57305"/>
        <dbReference type="ChEBI" id="CHEBI:58802"/>
    </reaction>
</comment>
<organism evidence="36 37">
    <name type="scientific">Desmophyllum pertusum</name>
    <dbReference type="NCBI Taxonomy" id="174260"/>
    <lineage>
        <taxon>Eukaryota</taxon>
        <taxon>Metazoa</taxon>
        <taxon>Cnidaria</taxon>
        <taxon>Anthozoa</taxon>
        <taxon>Hexacorallia</taxon>
        <taxon>Scleractinia</taxon>
        <taxon>Caryophylliina</taxon>
        <taxon>Caryophylliidae</taxon>
        <taxon>Desmophyllum</taxon>
    </lineage>
</organism>
<evidence type="ECO:0000256" key="24">
    <source>
        <dbReference type="ARBA" id="ARBA00043826"/>
    </source>
</evidence>
<evidence type="ECO:0000256" key="19">
    <source>
        <dbReference type="ARBA" id="ARBA00043751"/>
    </source>
</evidence>
<dbReference type="GO" id="GO:0008453">
    <property type="term" value="F:alanine-glyoxylate transaminase activity"/>
    <property type="evidence" value="ECO:0007669"/>
    <property type="project" value="UniProtKB-EC"/>
</dbReference>
<comment type="catalytic activity">
    <reaction evidence="15">
        <text>N(omega),N(omega)-dimethyl-L-arginine + pyruvate = 5-(3,3-dimethylguanidino)-2-oxopentanoate + L-alanine</text>
        <dbReference type="Rhea" id="RHEA:77303"/>
        <dbReference type="ChEBI" id="CHEBI:15361"/>
        <dbReference type="ChEBI" id="CHEBI:57972"/>
        <dbReference type="ChEBI" id="CHEBI:58326"/>
        <dbReference type="ChEBI" id="CHEBI:197301"/>
    </reaction>
</comment>
<proteinExistence type="inferred from homology"/>
<dbReference type="GO" id="GO:0016223">
    <property type="term" value="F:beta-alanine:pyruvate transaminase activity"/>
    <property type="evidence" value="ECO:0007669"/>
    <property type="project" value="UniProtKB-EC"/>
</dbReference>
<dbReference type="GO" id="GO:0047305">
    <property type="term" value="F:(R)-3-amino-2-methylpropionate-pyruvate transaminase activity"/>
    <property type="evidence" value="ECO:0007669"/>
    <property type="project" value="UniProtKB-EC"/>
</dbReference>
<dbReference type="InterPro" id="IPR015424">
    <property type="entry name" value="PyrdxlP-dep_Trfase"/>
</dbReference>
<keyword evidence="37" id="KW-1185">Reference proteome</keyword>
<evidence type="ECO:0000256" key="5">
    <source>
        <dbReference type="ARBA" id="ARBA00013049"/>
    </source>
</evidence>
<comment type="cofactor">
    <cofactor evidence="1">
        <name>pyridoxal 5'-phosphate</name>
        <dbReference type="ChEBI" id="CHEBI:597326"/>
    </cofactor>
</comment>
<evidence type="ECO:0000256" key="29">
    <source>
        <dbReference type="ARBA" id="ARBA00048264"/>
    </source>
</evidence>
<comment type="catalytic activity">
    <reaction evidence="22">
        <text>N(omega),N('omega)-dimethyl-L-arginine + pyruvate = 5-(3,3'-dimethylguanidino)-2-oxopentanoate + L-alanine</text>
        <dbReference type="Rhea" id="RHEA:77307"/>
        <dbReference type="ChEBI" id="CHEBI:15361"/>
        <dbReference type="ChEBI" id="CHEBI:57972"/>
        <dbReference type="ChEBI" id="CHEBI:197308"/>
        <dbReference type="ChEBI" id="CHEBI:197310"/>
    </reaction>
</comment>
<comment type="catalytic activity">
    <reaction evidence="33">
        <text>oxaloacetate + L-alanine = L-aspartate + pyruvate</text>
        <dbReference type="Rhea" id="RHEA:77347"/>
        <dbReference type="ChEBI" id="CHEBI:15361"/>
        <dbReference type="ChEBI" id="CHEBI:16452"/>
        <dbReference type="ChEBI" id="CHEBI:29991"/>
        <dbReference type="ChEBI" id="CHEBI:57972"/>
    </reaction>
</comment>
<evidence type="ECO:0000256" key="28">
    <source>
        <dbReference type="ARBA" id="ARBA00047892"/>
    </source>
</evidence>
<comment type="catalytic activity">
    <reaction evidence="16">
        <text>(2S)-2-aminobutanoate + glyoxylate = 2-oxobutanoate + glycine</text>
        <dbReference type="Rhea" id="RHEA:77339"/>
        <dbReference type="ChEBI" id="CHEBI:16763"/>
        <dbReference type="ChEBI" id="CHEBI:36655"/>
        <dbReference type="ChEBI" id="CHEBI:57305"/>
        <dbReference type="ChEBI" id="CHEBI:74359"/>
    </reaction>
</comment>
<comment type="catalytic activity">
    <reaction evidence="21">
        <text>L-ornithine + pyruvate = 5-amino-2-oxopentanoate + L-alanine</text>
        <dbReference type="Rhea" id="RHEA:77327"/>
        <dbReference type="ChEBI" id="CHEBI:15361"/>
        <dbReference type="ChEBI" id="CHEBI:46911"/>
        <dbReference type="ChEBI" id="CHEBI:57972"/>
        <dbReference type="ChEBI" id="CHEBI:58802"/>
    </reaction>
</comment>
<dbReference type="OrthoDB" id="10261433at2759"/>
<evidence type="ECO:0000256" key="15">
    <source>
        <dbReference type="ARBA" id="ARBA00043669"/>
    </source>
</evidence>
<evidence type="ECO:0000256" key="35">
    <source>
        <dbReference type="ARBA" id="ARBA00058068"/>
    </source>
</evidence>
<evidence type="ECO:0000256" key="17">
    <source>
        <dbReference type="ARBA" id="ARBA00043726"/>
    </source>
</evidence>
<reference evidence="36" key="1">
    <citation type="submission" date="2023-01" db="EMBL/GenBank/DDBJ databases">
        <title>Genome assembly of the deep-sea coral Lophelia pertusa.</title>
        <authorList>
            <person name="Herrera S."/>
            <person name="Cordes E."/>
        </authorList>
    </citation>
    <scope>NUCLEOTIDE SEQUENCE</scope>
    <source>
        <strain evidence="36">USNM1676648</strain>
        <tissue evidence="36">Polyp</tissue>
    </source>
</reference>
<dbReference type="EMBL" id="MU825936">
    <property type="protein sequence ID" value="KAJ7382151.1"/>
    <property type="molecule type" value="Genomic_DNA"/>
</dbReference>
<evidence type="ECO:0000256" key="11">
    <source>
        <dbReference type="ARBA" id="ARBA00041662"/>
    </source>
</evidence>
<evidence type="ECO:0000256" key="32">
    <source>
        <dbReference type="ARBA" id="ARBA00048760"/>
    </source>
</evidence>
<evidence type="ECO:0000256" key="2">
    <source>
        <dbReference type="ARBA" id="ARBA00004173"/>
    </source>
</evidence>
<evidence type="ECO:0000256" key="18">
    <source>
        <dbReference type="ARBA" id="ARBA00043749"/>
    </source>
</evidence>
<comment type="catalytic activity">
    <reaction evidence="17">
        <text>(R)-3-amino-2-methylpropanoate + pyruvate = 2-methyl-3-oxopropanoate + L-alanine</text>
        <dbReference type="Rhea" id="RHEA:18393"/>
        <dbReference type="ChEBI" id="CHEBI:15361"/>
        <dbReference type="ChEBI" id="CHEBI:57700"/>
        <dbReference type="ChEBI" id="CHEBI:57731"/>
        <dbReference type="ChEBI" id="CHEBI:57972"/>
        <dbReference type="EC" id="2.6.1.40"/>
    </reaction>
    <physiologicalReaction direction="left-to-right" evidence="17">
        <dbReference type="Rhea" id="RHEA:18394"/>
    </physiologicalReaction>
</comment>
<evidence type="ECO:0000256" key="20">
    <source>
        <dbReference type="ARBA" id="ARBA00043758"/>
    </source>
</evidence>
<keyword evidence="6 36" id="KW-0032">Aminotransferase</keyword>
<comment type="catalytic activity">
    <reaction evidence="30">
        <text>2-oxohexanoate + N(omega),N(omega)-dimethyl-L-arginine = L-2-aminohexanoate + 5-(3,3-dimethylguanidino)-2-oxopentanoate</text>
        <dbReference type="Rhea" id="RHEA:77363"/>
        <dbReference type="ChEBI" id="CHEBI:35177"/>
        <dbReference type="ChEBI" id="CHEBI:58326"/>
        <dbReference type="ChEBI" id="CHEBI:58455"/>
        <dbReference type="ChEBI" id="CHEBI:197301"/>
    </reaction>
</comment>
<comment type="subcellular location">
    <subcellularLocation>
        <location evidence="2">Mitochondrion</location>
    </subcellularLocation>
</comment>
<comment type="catalytic activity">
    <reaction evidence="32">
        <text>N(omega)-methyl-L-arginine + glyoxylate = 5-(3-methylguanidino)-2-oxopentanoate + glycine</text>
        <dbReference type="Rhea" id="RHEA:77323"/>
        <dbReference type="ChEBI" id="CHEBI:36655"/>
        <dbReference type="ChEBI" id="CHEBI:57305"/>
        <dbReference type="ChEBI" id="CHEBI:114953"/>
        <dbReference type="ChEBI" id="CHEBI:197314"/>
    </reaction>
</comment>
<comment type="catalytic activity">
    <reaction evidence="23">
        <text>3-oxopropanoate + L-alanine = beta-alanine + pyruvate</text>
        <dbReference type="Rhea" id="RHEA:14077"/>
        <dbReference type="ChEBI" id="CHEBI:15361"/>
        <dbReference type="ChEBI" id="CHEBI:33190"/>
        <dbReference type="ChEBI" id="CHEBI:57966"/>
        <dbReference type="ChEBI" id="CHEBI:57972"/>
        <dbReference type="EC" id="2.6.1.18"/>
    </reaction>
    <physiologicalReaction direction="right-to-left" evidence="23">
        <dbReference type="Rhea" id="RHEA:14079"/>
    </physiologicalReaction>
</comment>
<evidence type="ECO:0000256" key="21">
    <source>
        <dbReference type="ARBA" id="ARBA00043777"/>
    </source>
</evidence>
<evidence type="ECO:0000256" key="14">
    <source>
        <dbReference type="ARBA" id="ARBA00042669"/>
    </source>
</evidence>
<evidence type="ECO:0000256" key="26">
    <source>
        <dbReference type="ARBA" id="ARBA00044257"/>
    </source>
</evidence>
<dbReference type="EC" id="2.6.1.40" evidence="9"/>